<dbReference type="InterPro" id="IPR006549">
    <property type="entry name" value="HAD-SF_hydro_IIIA"/>
</dbReference>
<proteinExistence type="predicted"/>
<gene>
    <name evidence="2" type="ORF">LAV01_00490</name>
</gene>
<evidence type="ECO:0000313" key="3">
    <source>
        <dbReference type="Proteomes" id="UP000321722"/>
    </source>
</evidence>
<dbReference type="Gene3D" id="3.40.50.1000">
    <property type="entry name" value="HAD superfamily/HAD-like"/>
    <property type="match status" value="1"/>
</dbReference>
<keyword evidence="1" id="KW-0378">Hydrolase</keyword>
<name>A0A510WRG8_9LACO</name>
<dbReference type="InterPro" id="IPR051540">
    <property type="entry name" value="S-2-haloacid_dehalogenase"/>
</dbReference>
<dbReference type="EMBL" id="BJUI01000001">
    <property type="protein sequence ID" value="GEK41217.1"/>
    <property type="molecule type" value="Genomic_DNA"/>
</dbReference>
<dbReference type="NCBIfam" id="TIGR01662">
    <property type="entry name" value="HAD-SF-IIIA"/>
    <property type="match status" value="1"/>
</dbReference>
<reference evidence="2 3" key="1">
    <citation type="submission" date="2019-07" db="EMBL/GenBank/DDBJ databases">
        <title>Whole genome shotgun sequence of Lactobacillus aviarius subsp. aviarius NBRC 102162.</title>
        <authorList>
            <person name="Hosoyama A."/>
            <person name="Uohara A."/>
            <person name="Ohji S."/>
            <person name="Ichikawa N."/>
        </authorList>
    </citation>
    <scope>NUCLEOTIDE SEQUENCE [LARGE SCALE GENOMIC DNA]</scope>
    <source>
        <strain evidence="2 3">NBRC 102162</strain>
    </source>
</reference>
<dbReference type="SUPFAM" id="SSF56784">
    <property type="entry name" value="HAD-like"/>
    <property type="match status" value="1"/>
</dbReference>
<organism evidence="2 3">
    <name type="scientific">Ligilactobacillus aviarius</name>
    <dbReference type="NCBI Taxonomy" id="1606"/>
    <lineage>
        <taxon>Bacteria</taxon>
        <taxon>Bacillati</taxon>
        <taxon>Bacillota</taxon>
        <taxon>Bacilli</taxon>
        <taxon>Lactobacillales</taxon>
        <taxon>Lactobacillaceae</taxon>
        <taxon>Ligilactobacillus</taxon>
    </lineage>
</organism>
<dbReference type="AlphaFoldDB" id="A0A510WRG8"/>
<sequence length="177" mass="20645">MLNQFKPTWMIESIYNLTPDELKANGIKAILTDLDNTLIAWNNPSGTQELRQWLNQMKTNQIPVIVVSNNNHERVEKAVQRFDLPFVARALKPFKTGIKKALKEYQLQPDEVVMVGDQMLTDVLAANRMNIRSILVKPLMQTDAWNTRINRLMECKIQTQLAKKENFEIQWRNHLDD</sequence>
<dbReference type="InterPro" id="IPR036412">
    <property type="entry name" value="HAD-like_sf"/>
</dbReference>
<accession>A0A510WRG8</accession>
<dbReference type="GO" id="GO:0008962">
    <property type="term" value="F:phosphatidylglycerophosphatase activity"/>
    <property type="evidence" value="ECO:0007669"/>
    <property type="project" value="InterPro"/>
</dbReference>
<dbReference type="RefSeq" id="WP_057827886.1">
    <property type="nucleotide sequence ID" value="NZ_BAAACL010000015.1"/>
</dbReference>
<dbReference type="NCBIfam" id="TIGR01668">
    <property type="entry name" value="YqeG_hyp_ppase"/>
    <property type="match status" value="1"/>
</dbReference>
<dbReference type="Proteomes" id="UP000321722">
    <property type="component" value="Unassembled WGS sequence"/>
</dbReference>
<dbReference type="NCBIfam" id="TIGR01549">
    <property type="entry name" value="HAD-SF-IA-v1"/>
    <property type="match status" value="1"/>
</dbReference>
<dbReference type="InterPro" id="IPR041492">
    <property type="entry name" value="HAD_2"/>
</dbReference>
<comment type="caution">
    <text evidence="2">The sequence shown here is derived from an EMBL/GenBank/DDBJ whole genome shotgun (WGS) entry which is preliminary data.</text>
</comment>
<evidence type="ECO:0000256" key="1">
    <source>
        <dbReference type="ARBA" id="ARBA00022801"/>
    </source>
</evidence>
<dbReference type="InterPro" id="IPR023214">
    <property type="entry name" value="HAD_sf"/>
</dbReference>
<dbReference type="CDD" id="cd16416">
    <property type="entry name" value="HAD_BsYqeG-like"/>
    <property type="match status" value="1"/>
</dbReference>
<dbReference type="PANTHER" id="PTHR43316">
    <property type="entry name" value="HYDROLASE, HALOACID DELAHOGENASE-RELATED"/>
    <property type="match status" value="1"/>
</dbReference>
<dbReference type="Pfam" id="PF13419">
    <property type="entry name" value="HAD_2"/>
    <property type="match status" value="1"/>
</dbReference>
<evidence type="ECO:0000313" key="2">
    <source>
        <dbReference type="EMBL" id="GEK41217.1"/>
    </source>
</evidence>
<dbReference type="InterPro" id="IPR006439">
    <property type="entry name" value="HAD-SF_hydro_IA"/>
</dbReference>
<dbReference type="PANTHER" id="PTHR43316:SF8">
    <property type="entry name" value="HAD FAMILY HYDROLASE"/>
    <property type="match status" value="1"/>
</dbReference>
<keyword evidence="3" id="KW-1185">Reference proteome</keyword>
<protein>
    <submittedName>
        <fullName evidence="2">Haloacid dehalogenase</fullName>
    </submittedName>
</protein>
<dbReference type="InterPro" id="IPR010021">
    <property type="entry name" value="PGPP1/Gep4"/>
</dbReference>
<dbReference type="GeneID" id="29933372"/>